<dbReference type="GO" id="GO:0003964">
    <property type="term" value="F:RNA-directed DNA polymerase activity"/>
    <property type="evidence" value="ECO:0007669"/>
    <property type="project" value="UniProtKB-KW"/>
</dbReference>
<proteinExistence type="predicted"/>
<dbReference type="AlphaFoldDB" id="A0A699VKL7"/>
<sequence length="111" mass="11926">MGYENPSTKITFYKAFFSPQWKFLIHTILQCISVKKTSWNEFSSSMASAVICLSTGILVAQQVDESSTGVNVDDVPAAGVADEGDVDVNADDVLTAIDEPSMPLPTPVTQP</sequence>
<reference evidence="1" key="1">
    <citation type="journal article" date="2019" name="Sci. Rep.">
        <title>Draft genome of Tanacetum cinerariifolium, the natural source of mosquito coil.</title>
        <authorList>
            <person name="Yamashiro T."/>
            <person name="Shiraishi A."/>
            <person name="Satake H."/>
            <person name="Nakayama K."/>
        </authorList>
    </citation>
    <scope>NUCLEOTIDE SEQUENCE</scope>
</reference>
<evidence type="ECO:0000313" key="1">
    <source>
        <dbReference type="EMBL" id="GFD34759.1"/>
    </source>
</evidence>
<accession>A0A699VKL7</accession>
<keyword evidence="1" id="KW-0695">RNA-directed DNA polymerase</keyword>
<comment type="caution">
    <text evidence="1">The sequence shown here is derived from an EMBL/GenBank/DDBJ whole genome shotgun (WGS) entry which is preliminary data.</text>
</comment>
<keyword evidence="1" id="KW-0808">Transferase</keyword>
<keyword evidence="1" id="KW-0548">Nucleotidyltransferase</keyword>
<organism evidence="1">
    <name type="scientific">Tanacetum cinerariifolium</name>
    <name type="common">Dalmatian daisy</name>
    <name type="synonym">Chrysanthemum cinerariifolium</name>
    <dbReference type="NCBI Taxonomy" id="118510"/>
    <lineage>
        <taxon>Eukaryota</taxon>
        <taxon>Viridiplantae</taxon>
        <taxon>Streptophyta</taxon>
        <taxon>Embryophyta</taxon>
        <taxon>Tracheophyta</taxon>
        <taxon>Spermatophyta</taxon>
        <taxon>Magnoliopsida</taxon>
        <taxon>eudicotyledons</taxon>
        <taxon>Gunneridae</taxon>
        <taxon>Pentapetalae</taxon>
        <taxon>asterids</taxon>
        <taxon>campanulids</taxon>
        <taxon>Asterales</taxon>
        <taxon>Asteraceae</taxon>
        <taxon>Asteroideae</taxon>
        <taxon>Anthemideae</taxon>
        <taxon>Anthemidinae</taxon>
        <taxon>Tanacetum</taxon>
    </lineage>
</organism>
<name>A0A699VKL7_TANCI</name>
<dbReference type="EMBL" id="BKCJ011450384">
    <property type="protein sequence ID" value="GFD34759.1"/>
    <property type="molecule type" value="Genomic_DNA"/>
</dbReference>
<feature type="non-terminal residue" evidence="1">
    <location>
        <position position="111"/>
    </location>
</feature>
<protein>
    <submittedName>
        <fullName evidence="1">Ribonuclease H-like domain, reverse transcriptase, RNA-dependent DNA polymerase</fullName>
    </submittedName>
</protein>
<gene>
    <name evidence="1" type="ORF">Tci_906728</name>
</gene>